<dbReference type="PANTHER" id="PTHR43537">
    <property type="entry name" value="TRANSCRIPTIONAL REGULATOR, GNTR FAMILY"/>
    <property type="match status" value="1"/>
</dbReference>
<keyword evidence="6" id="KW-1185">Reference proteome</keyword>
<keyword evidence="2" id="KW-0238">DNA-binding</keyword>
<dbReference type="Gene3D" id="1.20.120.530">
    <property type="entry name" value="GntR ligand-binding domain-like"/>
    <property type="match status" value="1"/>
</dbReference>
<dbReference type="Pfam" id="PF00392">
    <property type="entry name" value="GntR"/>
    <property type="match status" value="1"/>
</dbReference>
<dbReference type="SMART" id="SM00895">
    <property type="entry name" value="FCD"/>
    <property type="match status" value="1"/>
</dbReference>
<sequence>MEKDMKTDKVFQYIYDGIKTAEFPPGKMLTERGIVKKLGVSRTPVREALRRLEKYGLVESEPHKGVKVISMTKDRIKHLYQVREVLEGLGARLLAENRDEEAISVLNNLLADAEEAVKVGDIDTLSTINSNFHMEIARISGNSYLINVLTTLQSHIQLVMVTSLSNKNRPPQNLKEHRMIVDAIESWDPELAEAVIKSHVRKSYNKALQKLKINED</sequence>
<dbReference type="RefSeq" id="WP_245035457.1">
    <property type="nucleotide sequence ID" value="NZ_CP095075.1"/>
</dbReference>
<keyword evidence="3" id="KW-0804">Transcription</keyword>
<dbReference type="Pfam" id="PF07729">
    <property type="entry name" value="FCD"/>
    <property type="match status" value="1"/>
</dbReference>
<name>A0ABY4HGE4_9BACI</name>
<accession>A0ABY4HGE4</accession>
<dbReference type="InterPro" id="IPR000524">
    <property type="entry name" value="Tscrpt_reg_HTH_GntR"/>
</dbReference>
<feature type="domain" description="HTH gntR-type" evidence="4">
    <location>
        <begin position="4"/>
        <end position="71"/>
    </location>
</feature>
<evidence type="ECO:0000259" key="4">
    <source>
        <dbReference type="PROSITE" id="PS50949"/>
    </source>
</evidence>
<dbReference type="PROSITE" id="PS50949">
    <property type="entry name" value="HTH_GNTR"/>
    <property type="match status" value="1"/>
</dbReference>
<dbReference type="Proteomes" id="UP000830326">
    <property type="component" value="Chromosome"/>
</dbReference>
<evidence type="ECO:0000313" key="5">
    <source>
        <dbReference type="EMBL" id="UOR13699.1"/>
    </source>
</evidence>
<dbReference type="InterPro" id="IPR036390">
    <property type="entry name" value="WH_DNA-bd_sf"/>
</dbReference>
<proteinExistence type="predicted"/>
<dbReference type="InterPro" id="IPR036388">
    <property type="entry name" value="WH-like_DNA-bd_sf"/>
</dbReference>
<dbReference type="EMBL" id="CP095075">
    <property type="protein sequence ID" value="UOR13699.1"/>
    <property type="molecule type" value="Genomic_DNA"/>
</dbReference>
<evidence type="ECO:0000256" key="3">
    <source>
        <dbReference type="ARBA" id="ARBA00023163"/>
    </source>
</evidence>
<dbReference type="SUPFAM" id="SSF48008">
    <property type="entry name" value="GntR ligand-binding domain-like"/>
    <property type="match status" value="1"/>
</dbReference>
<organism evidence="5 6">
    <name type="scientific">Halobacillus amylolyticus</name>
    <dbReference type="NCBI Taxonomy" id="2932259"/>
    <lineage>
        <taxon>Bacteria</taxon>
        <taxon>Bacillati</taxon>
        <taxon>Bacillota</taxon>
        <taxon>Bacilli</taxon>
        <taxon>Bacillales</taxon>
        <taxon>Bacillaceae</taxon>
        <taxon>Halobacillus</taxon>
    </lineage>
</organism>
<dbReference type="SMART" id="SM00345">
    <property type="entry name" value="HTH_GNTR"/>
    <property type="match status" value="1"/>
</dbReference>
<keyword evidence="1" id="KW-0805">Transcription regulation</keyword>
<dbReference type="Gene3D" id="1.10.10.10">
    <property type="entry name" value="Winged helix-like DNA-binding domain superfamily/Winged helix DNA-binding domain"/>
    <property type="match status" value="1"/>
</dbReference>
<evidence type="ECO:0000256" key="2">
    <source>
        <dbReference type="ARBA" id="ARBA00023125"/>
    </source>
</evidence>
<evidence type="ECO:0000313" key="6">
    <source>
        <dbReference type="Proteomes" id="UP000830326"/>
    </source>
</evidence>
<dbReference type="SUPFAM" id="SSF46785">
    <property type="entry name" value="Winged helix' DNA-binding domain"/>
    <property type="match status" value="1"/>
</dbReference>
<reference evidence="5" key="1">
    <citation type="submission" date="2022-04" db="EMBL/GenBank/DDBJ databases">
        <title>Halobacillus sp. isolated from saltern.</title>
        <authorList>
            <person name="Won M."/>
            <person name="Lee C.-M."/>
            <person name="Woen H.-Y."/>
            <person name="Kwon S.-W."/>
        </authorList>
    </citation>
    <scope>NUCLEOTIDE SEQUENCE</scope>
    <source>
        <strain evidence="5">SSHM10-5</strain>
    </source>
</reference>
<gene>
    <name evidence="5" type="ORF">MUO15_09785</name>
</gene>
<dbReference type="InterPro" id="IPR008920">
    <property type="entry name" value="TF_FadR/GntR_C"/>
</dbReference>
<protein>
    <submittedName>
        <fullName evidence="5">GntR family transcriptional regulator</fullName>
    </submittedName>
</protein>
<evidence type="ECO:0000256" key="1">
    <source>
        <dbReference type="ARBA" id="ARBA00023015"/>
    </source>
</evidence>
<dbReference type="PANTHER" id="PTHR43537:SF24">
    <property type="entry name" value="GLUCONATE OPERON TRANSCRIPTIONAL REPRESSOR"/>
    <property type="match status" value="1"/>
</dbReference>
<dbReference type="CDD" id="cd07377">
    <property type="entry name" value="WHTH_GntR"/>
    <property type="match status" value="1"/>
</dbReference>
<dbReference type="InterPro" id="IPR011711">
    <property type="entry name" value="GntR_C"/>
</dbReference>
<dbReference type="PRINTS" id="PR00035">
    <property type="entry name" value="HTHGNTR"/>
</dbReference>